<evidence type="ECO:0000259" key="1">
    <source>
        <dbReference type="Pfam" id="PF18164"/>
    </source>
</evidence>
<reference evidence="2" key="2">
    <citation type="submission" date="2021-04" db="EMBL/GenBank/DDBJ databases">
        <authorList>
            <person name="Gilroy R."/>
        </authorList>
    </citation>
    <scope>NUCLEOTIDE SEQUENCE</scope>
    <source>
        <strain evidence="2">811</strain>
    </source>
</reference>
<proteinExistence type="predicted"/>
<dbReference type="Pfam" id="PF18164">
    <property type="entry name" value="GNAT_C"/>
    <property type="match status" value="1"/>
</dbReference>
<sequence>MRRLSPYGRNTARRPRRFRLLSVQEDDQSYKQWVFRDPSLAPENFPETTSLQRSMKKFVLAGGKVGSGHGILLKK</sequence>
<dbReference type="EMBL" id="DXFX01000072">
    <property type="protein sequence ID" value="HIX07969.1"/>
    <property type="molecule type" value="Genomic_DNA"/>
</dbReference>
<dbReference type="InterPro" id="IPR041644">
    <property type="entry name" value="GNAT_C"/>
</dbReference>
<evidence type="ECO:0000313" key="3">
    <source>
        <dbReference type="Proteomes" id="UP000824204"/>
    </source>
</evidence>
<reference evidence="2" key="1">
    <citation type="journal article" date="2021" name="PeerJ">
        <title>Extensive microbial diversity within the chicken gut microbiome revealed by metagenomics and culture.</title>
        <authorList>
            <person name="Gilroy R."/>
            <person name="Ravi A."/>
            <person name="Getino M."/>
            <person name="Pursley I."/>
            <person name="Horton D.L."/>
            <person name="Alikhan N.F."/>
            <person name="Baker D."/>
            <person name="Gharbi K."/>
            <person name="Hall N."/>
            <person name="Watson M."/>
            <person name="Adriaenssens E.M."/>
            <person name="Foster-Nyarko E."/>
            <person name="Jarju S."/>
            <person name="Secka A."/>
            <person name="Antonio M."/>
            <person name="Oren A."/>
            <person name="Chaudhuri R.R."/>
            <person name="La Ragione R."/>
            <person name="Hildebrand F."/>
            <person name="Pallen M.J."/>
        </authorList>
    </citation>
    <scope>NUCLEOTIDE SEQUENCE</scope>
    <source>
        <strain evidence="2">811</strain>
    </source>
</reference>
<name>A0A9D1V8H3_9FIRM</name>
<gene>
    <name evidence="2" type="ORF">H9741_05835</name>
</gene>
<dbReference type="Gene3D" id="3.40.630.120">
    <property type="match status" value="1"/>
</dbReference>
<dbReference type="AlphaFoldDB" id="A0A9D1V8H3"/>
<protein>
    <recommendedName>
        <fullName evidence="1">GNAT-like C-terminal domain-containing protein</fullName>
    </recommendedName>
</protein>
<feature type="domain" description="GNAT-like C-terminal" evidence="1">
    <location>
        <begin position="15"/>
        <end position="72"/>
    </location>
</feature>
<dbReference type="Proteomes" id="UP000824204">
    <property type="component" value="Unassembled WGS sequence"/>
</dbReference>
<comment type="caution">
    <text evidence="2">The sequence shown here is derived from an EMBL/GenBank/DDBJ whole genome shotgun (WGS) entry which is preliminary data.</text>
</comment>
<organism evidence="2 3">
    <name type="scientific">Candidatus Borkfalkia faecipullorum</name>
    <dbReference type="NCBI Taxonomy" id="2838510"/>
    <lineage>
        <taxon>Bacteria</taxon>
        <taxon>Bacillati</taxon>
        <taxon>Bacillota</taxon>
        <taxon>Clostridia</taxon>
        <taxon>Christensenellales</taxon>
        <taxon>Christensenellaceae</taxon>
        <taxon>Candidatus Borkfalkia</taxon>
    </lineage>
</organism>
<evidence type="ECO:0000313" key="2">
    <source>
        <dbReference type="EMBL" id="HIX07969.1"/>
    </source>
</evidence>
<accession>A0A9D1V8H3</accession>